<dbReference type="AlphaFoldDB" id="A0A929MZU2"/>
<gene>
    <name evidence="1" type="ORF">HXK03_01850</name>
</gene>
<dbReference type="EMBL" id="JABZFZ010000054">
    <property type="protein sequence ID" value="MBF0939608.1"/>
    <property type="molecule type" value="Genomic_DNA"/>
</dbReference>
<proteinExistence type="predicted"/>
<dbReference type="Pfam" id="PF09956">
    <property type="entry name" value="Phage_cement_2"/>
    <property type="match status" value="1"/>
</dbReference>
<reference evidence="1" key="1">
    <citation type="submission" date="2020-04" db="EMBL/GenBank/DDBJ databases">
        <title>Deep metagenomics examines the oral microbiome during advanced dental caries in children, revealing novel taxa and co-occurrences with host molecules.</title>
        <authorList>
            <person name="Baker J.L."/>
            <person name="Morton J.T."/>
            <person name="Dinis M."/>
            <person name="Alvarez R."/>
            <person name="Tran N.C."/>
            <person name="Knight R."/>
            <person name="Edlund A."/>
        </authorList>
    </citation>
    <scope>NUCLEOTIDE SEQUENCE</scope>
    <source>
        <strain evidence="1">JCVI_32_bin.64</strain>
    </source>
</reference>
<name>A0A929MZU2_9ACTO</name>
<dbReference type="Proteomes" id="UP000718630">
    <property type="component" value="Unassembled WGS sequence"/>
</dbReference>
<organism evidence="1 2">
    <name type="scientific">Schaalia georgiae</name>
    <dbReference type="NCBI Taxonomy" id="52768"/>
    <lineage>
        <taxon>Bacteria</taxon>
        <taxon>Bacillati</taxon>
        <taxon>Actinomycetota</taxon>
        <taxon>Actinomycetes</taxon>
        <taxon>Actinomycetales</taxon>
        <taxon>Actinomycetaceae</taxon>
        <taxon>Schaalia</taxon>
    </lineage>
</organism>
<comment type="caution">
    <text evidence="1">The sequence shown here is derived from an EMBL/GenBank/DDBJ whole genome shotgun (WGS) entry which is preliminary data.</text>
</comment>
<dbReference type="InterPro" id="IPR011231">
    <property type="entry name" value="Phage_VT1-Sakai_H0018"/>
</dbReference>
<protein>
    <submittedName>
        <fullName evidence="1">DUF2190 family protein</fullName>
    </submittedName>
</protein>
<evidence type="ECO:0000313" key="2">
    <source>
        <dbReference type="Proteomes" id="UP000718630"/>
    </source>
</evidence>
<accession>A0A929MZU2</accession>
<sequence length="116" mass="10959">MADYLPKYVPGQAITLTASAKITGGTLVEVSAAGTVASAGADSAKVVGVAGFDAEAGDTVTVYRGGVQRLTAAGAIPAGTQVAAAAGGKAIATGTNKIGVALTGAANANDVVDVAL</sequence>
<evidence type="ECO:0000313" key="1">
    <source>
        <dbReference type="EMBL" id="MBF0939608.1"/>
    </source>
</evidence>